<name>A0ABU9K434_9BACI</name>
<evidence type="ECO:0008006" key="4">
    <source>
        <dbReference type="Google" id="ProtNLM"/>
    </source>
</evidence>
<dbReference type="RefSeq" id="WP_341979397.1">
    <property type="nucleotide sequence ID" value="NZ_JBBYAF010000001.1"/>
</dbReference>
<comment type="caution">
    <text evidence="2">The sequence shown here is derived from an EMBL/GenBank/DDBJ whole genome shotgun (WGS) entry which is preliminary data.</text>
</comment>
<dbReference type="EMBL" id="JBBYAF010000001">
    <property type="protein sequence ID" value="MEL3970814.1"/>
    <property type="molecule type" value="Genomic_DNA"/>
</dbReference>
<sequence length="162" mass="16852">MGAKKKIASTLGGLAMAGAMILGGTAGTASAYSDSVTDPISSLPGNEIQSNIWMSNTYFYQTQRYQVSAKFLGYNPPNADWIKTAWTIKANGLGVSIGGVSGGSASGNTLSGTWTNYNNWISDYSGSYNISGVPISGSGNNTASFLARGVKQGATASIFRFY</sequence>
<proteinExistence type="predicted"/>
<feature type="signal peptide" evidence="1">
    <location>
        <begin position="1"/>
        <end position="31"/>
    </location>
</feature>
<evidence type="ECO:0000313" key="2">
    <source>
        <dbReference type="EMBL" id="MEL3970814.1"/>
    </source>
</evidence>
<protein>
    <recommendedName>
        <fullName evidence="4">Cross-wall-targeting lipoprotein signal</fullName>
    </recommendedName>
</protein>
<evidence type="ECO:0000256" key="1">
    <source>
        <dbReference type="SAM" id="SignalP"/>
    </source>
</evidence>
<dbReference type="Proteomes" id="UP001389717">
    <property type="component" value="Unassembled WGS sequence"/>
</dbReference>
<organism evidence="2 3">
    <name type="scientific">Rossellomorea oryzaecorticis</name>
    <dbReference type="NCBI Taxonomy" id="1396505"/>
    <lineage>
        <taxon>Bacteria</taxon>
        <taxon>Bacillati</taxon>
        <taxon>Bacillota</taxon>
        <taxon>Bacilli</taxon>
        <taxon>Bacillales</taxon>
        <taxon>Bacillaceae</taxon>
        <taxon>Rossellomorea</taxon>
    </lineage>
</organism>
<keyword evidence="1" id="KW-0732">Signal</keyword>
<keyword evidence="3" id="KW-1185">Reference proteome</keyword>
<gene>
    <name evidence="2" type="ORF">AAEO50_00840</name>
</gene>
<accession>A0ABU9K434</accession>
<feature type="chain" id="PRO_5045766698" description="Cross-wall-targeting lipoprotein signal" evidence="1">
    <location>
        <begin position="32"/>
        <end position="162"/>
    </location>
</feature>
<evidence type="ECO:0000313" key="3">
    <source>
        <dbReference type="Proteomes" id="UP001389717"/>
    </source>
</evidence>
<reference evidence="2 3" key="1">
    <citation type="submission" date="2024-04" db="EMBL/GenBank/DDBJ databases">
        <title>Bacillus oryzaecorticis sp. nov., a moderately halophilic bacterium isolated from rice husks.</title>
        <authorList>
            <person name="Zhu H.-S."/>
        </authorList>
    </citation>
    <scope>NUCLEOTIDE SEQUENCE [LARGE SCALE GENOMIC DNA]</scope>
    <source>
        <strain evidence="2 3">ZC255</strain>
    </source>
</reference>